<gene>
    <name evidence="2" type="ORF">FGL86_16090</name>
</gene>
<dbReference type="AlphaFoldDB" id="A0A5B8SWG7"/>
<dbReference type="PROSITE" id="PS51257">
    <property type="entry name" value="PROKAR_LIPOPROTEIN"/>
    <property type="match status" value="1"/>
</dbReference>
<name>A0A5B8SWG7_9GAMM</name>
<feature type="compositionally biased region" description="Polar residues" evidence="1">
    <location>
        <begin position="181"/>
        <end position="192"/>
    </location>
</feature>
<feature type="compositionally biased region" description="Polar residues" evidence="1">
    <location>
        <begin position="81"/>
        <end position="99"/>
    </location>
</feature>
<feature type="compositionally biased region" description="Basic and acidic residues" evidence="1">
    <location>
        <begin position="143"/>
        <end position="160"/>
    </location>
</feature>
<reference evidence="2 3" key="1">
    <citation type="submission" date="2019-06" db="EMBL/GenBank/DDBJ databases">
        <title>Genome analyses of bacteria isolated from kimchi.</title>
        <authorList>
            <person name="Lee S."/>
            <person name="Ahn S."/>
            <person name="Roh S."/>
        </authorList>
    </citation>
    <scope>NUCLEOTIDE SEQUENCE [LARGE SCALE GENOMIC DNA]</scope>
    <source>
        <strain evidence="2 3">CBA4606</strain>
    </source>
</reference>
<dbReference type="OrthoDB" id="6174385at2"/>
<proteinExistence type="predicted"/>
<keyword evidence="3" id="KW-1185">Reference proteome</keyword>
<dbReference type="Proteomes" id="UP000321272">
    <property type="component" value="Chromosome"/>
</dbReference>
<sequence>MRNKPWMAIPLAFVVTLGMSGCDSGENDAPAAQSDDVQQEAPVAQPEESGAISREGRDGDAASAPEAESQPAPADGAASMPESNVGTEESTTPGSTPDSQEPPLGSGDDTSAYSLGNPDDEIEDSQAMPGSVSKSDIDEFMEETERRFEEAQREIDKQFEEAESEDPTRNLNAAPSDEASDTTNETQRPPEN</sequence>
<feature type="compositionally biased region" description="Low complexity" evidence="1">
    <location>
        <begin position="61"/>
        <end position="74"/>
    </location>
</feature>
<protein>
    <submittedName>
        <fullName evidence="2">Uncharacterized protein</fullName>
    </submittedName>
</protein>
<dbReference type="EMBL" id="CP042382">
    <property type="protein sequence ID" value="QEA40444.1"/>
    <property type="molecule type" value="Genomic_DNA"/>
</dbReference>
<accession>A0A5B8SWG7</accession>
<dbReference type="KEGG" id="paur:FGL86_16090"/>
<evidence type="ECO:0000256" key="1">
    <source>
        <dbReference type="SAM" id="MobiDB-lite"/>
    </source>
</evidence>
<evidence type="ECO:0000313" key="3">
    <source>
        <dbReference type="Proteomes" id="UP000321272"/>
    </source>
</evidence>
<feature type="region of interest" description="Disordered" evidence="1">
    <location>
        <begin position="19"/>
        <end position="192"/>
    </location>
</feature>
<organism evidence="2 3">
    <name type="scientific">Pistricoccus aurantiacus</name>
    <dbReference type="NCBI Taxonomy" id="1883414"/>
    <lineage>
        <taxon>Bacteria</taxon>
        <taxon>Pseudomonadati</taxon>
        <taxon>Pseudomonadota</taxon>
        <taxon>Gammaproteobacteria</taxon>
        <taxon>Oceanospirillales</taxon>
        <taxon>Halomonadaceae</taxon>
        <taxon>Pistricoccus</taxon>
    </lineage>
</organism>
<dbReference type="RefSeq" id="WP_147185711.1">
    <property type="nucleotide sequence ID" value="NZ_CP042382.1"/>
</dbReference>
<evidence type="ECO:0000313" key="2">
    <source>
        <dbReference type="EMBL" id="QEA40444.1"/>
    </source>
</evidence>